<proteinExistence type="predicted"/>
<dbReference type="SUPFAM" id="SSF53822">
    <property type="entry name" value="Periplasmic binding protein-like I"/>
    <property type="match status" value="1"/>
</dbReference>
<dbReference type="CDD" id="cd06325">
    <property type="entry name" value="PBP1_ABC_unchar_transporter"/>
    <property type="match status" value="1"/>
</dbReference>
<evidence type="ECO:0000313" key="2">
    <source>
        <dbReference type="EMBL" id="GAO97473.1"/>
    </source>
</evidence>
<dbReference type="STRING" id="1629334.Cva_00105"/>
<dbReference type="PANTHER" id="PTHR35271">
    <property type="entry name" value="ABC TRANSPORTER, SUBSTRATE-BINDING LIPOPROTEIN-RELATED"/>
    <property type="match status" value="1"/>
</dbReference>
<dbReference type="OrthoDB" id="9776955at2"/>
<comment type="caution">
    <text evidence="2">The sequence shown here is derived from an EMBL/GenBank/DDBJ whole genome shotgun (WGS) entry which is preliminary data.</text>
</comment>
<dbReference type="Gene3D" id="3.40.50.2300">
    <property type="match status" value="2"/>
</dbReference>
<reference evidence="2 3" key="1">
    <citation type="submission" date="2015-03" db="EMBL/GenBank/DDBJ databases">
        <title>Caedibacter varicaedens, whole genome shotgun sequence.</title>
        <authorList>
            <person name="Suzuki H."/>
            <person name="Dapper A.L."/>
            <person name="Gibson A.K."/>
            <person name="Jackson C."/>
            <person name="Lee H."/>
            <person name="Pejaver V.R."/>
            <person name="Doak T."/>
            <person name="Lynch M."/>
        </authorList>
    </citation>
    <scope>NUCLEOTIDE SEQUENCE [LARGE SCALE GENOMIC DNA]</scope>
</reference>
<dbReference type="InterPro" id="IPR028082">
    <property type="entry name" value="Peripla_BP_I"/>
</dbReference>
<evidence type="ECO:0000313" key="3">
    <source>
        <dbReference type="Proteomes" id="UP000036771"/>
    </source>
</evidence>
<gene>
    <name evidence="2" type="ORF">Cva_00105</name>
</gene>
<feature type="chain" id="PRO_5005512670" evidence="1">
    <location>
        <begin position="23"/>
        <end position="327"/>
    </location>
</feature>
<accession>A0A0K8MBC4</accession>
<keyword evidence="1" id="KW-0732">Signal</keyword>
<evidence type="ECO:0000256" key="1">
    <source>
        <dbReference type="SAM" id="SignalP"/>
    </source>
</evidence>
<organism evidence="2 3">
    <name type="scientific">Caedimonas varicaedens</name>
    <dbReference type="NCBI Taxonomy" id="1629334"/>
    <lineage>
        <taxon>Bacteria</taxon>
        <taxon>Pseudomonadati</taxon>
        <taxon>Pseudomonadota</taxon>
        <taxon>Alphaproteobacteria</taxon>
        <taxon>Holosporales</taxon>
        <taxon>Caedimonadaceae</taxon>
        <taxon>Caedimonas</taxon>
    </lineage>
</organism>
<dbReference type="EMBL" id="BBVC01000006">
    <property type="protein sequence ID" value="GAO97473.1"/>
    <property type="molecule type" value="Genomic_DNA"/>
</dbReference>
<name>A0A0K8MBC4_9PROT</name>
<feature type="signal peptide" evidence="1">
    <location>
        <begin position="1"/>
        <end position="22"/>
    </location>
</feature>
<dbReference type="InterPro" id="IPR007487">
    <property type="entry name" value="ABC_transpt-TYRBP-like"/>
</dbReference>
<protein>
    <submittedName>
        <fullName evidence="2">ABC transporter substrate binding protein</fullName>
    </submittedName>
</protein>
<dbReference type="Pfam" id="PF04392">
    <property type="entry name" value="ABC_sub_bind"/>
    <property type="match status" value="1"/>
</dbReference>
<dbReference type="AlphaFoldDB" id="A0A0K8MBC4"/>
<sequence precursor="true">MFYQFLFLLNFLVGILSFSASASETKKVRICISQIVEHPALNATRQGIEYELKKAGYIKGDNLDLRFESAQANPALAQQIAGKFLALDPDLVIGIATVSAQTFAKAAKNKKVRLVFSSVTDPLSANLVDSLDKPGRNTAGVSNFIPLEPQLDLMKKVLPELKNLGFLYNPGEANSRILIRKLEALMPKYGMTLILQAITKTADIPQATQKLLGKSDAIFVSNDNTVLSAISNVIQLATEARKPVFVSDTDVVVQGALAALGPNQYQLGLQTGRMVVRILQGENITEQKVEFPDDQEMYLNLETAAKIGLNIAPDLVKQATKVYPEGK</sequence>
<keyword evidence="3" id="KW-1185">Reference proteome</keyword>
<dbReference type="Proteomes" id="UP000036771">
    <property type="component" value="Unassembled WGS sequence"/>
</dbReference>
<dbReference type="PANTHER" id="PTHR35271:SF1">
    <property type="entry name" value="ABC TRANSPORTER, SUBSTRATE-BINDING LIPOPROTEIN"/>
    <property type="match status" value="1"/>
</dbReference>